<dbReference type="Gene3D" id="1.50.10.10">
    <property type="match status" value="1"/>
</dbReference>
<dbReference type="AlphaFoldDB" id="A0A067MPA3"/>
<dbReference type="GO" id="GO:0016787">
    <property type="term" value="F:hydrolase activity"/>
    <property type="evidence" value="ECO:0007669"/>
    <property type="project" value="UniProtKB-KW"/>
</dbReference>
<dbReference type="PANTHER" id="PTHR41814:SF1">
    <property type="entry name" value="CELLULASE"/>
    <property type="match status" value="1"/>
</dbReference>
<sequence length="368" mass="40454">MGVVNAAPAASGGPTPFQISQIKSNLLRSASHSWELGTATQTLLEYDWAPLSVFSTDAIPPPNPLPSNLNAKNVWDITNRVMSQRDPNSPTLMQDGSAGDPASLGVAIALGYLTDSTSRRRSYGPAAQAQVYFLLNKVPRAPDGAISHRTEDVQLWSDSVYMVPPFLAYYGAVTKSRTVLNEAYTQIKLYRTHLLDVQKGVWRHVAEGQWHDDGLWATGNGWAAMGMLRVHQTISRSSFSQKMIREQGDLTLWARQILTGMIPYQQSNGAFCNYLDRPDTFIDSSSTALFAAAVYRLAAITPDTSKNLLPAAEKARRWVTSDLDNYGWLKNVVNPNSFGEKGSESPEGQAFVLMMEAAYRDLQAGGFQ</sequence>
<reference evidence="3" key="1">
    <citation type="journal article" date="2014" name="Proc. Natl. Acad. Sci. U.S.A.">
        <title>Extensive sampling of basidiomycete genomes demonstrates inadequacy of the white-rot/brown-rot paradigm for wood decay fungi.</title>
        <authorList>
            <person name="Riley R."/>
            <person name="Salamov A.A."/>
            <person name="Brown D.W."/>
            <person name="Nagy L.G."/>
            <person name="Floudas D."/>
            <person name="Held B.W."/>
            <person name="Levasseur A."/>
            <person name="Lombard V."/>
            <person name="Morin E."/>
            <person name="Otillar R."/>
            <person name="Lindquist E.A."/>
            <person name="Sun H."/>
            <person name="LaButti K.M."/>
            <person name="Schmutz J."/>
            <person name="Jabbour D."/>
            <person name="Luo H."/>
            <person name="Baker S.E."/>
            <person name="Pisabarro A.G."/>
            <person name="Walton J.D."/>
            <person name="Blanchette R.A."/>
            <person name="Henrissat B."/>
            <person name="Martin F."/>
            <person name="Cullen D."/>
            <person name="Hibbett D.S."/>
            <person name="Grigoriev I.V."/>
        </authorList>
    </citation>
    <scope>NUCLEOTIDE SEQUENCE [LARGE SCALE GENOMIC DNA]</scope>
    <source>
        <strain evidence="3">FD-172 SS1</strain>
    </source>
</reference>
<dbReference type="SUPFAM" id="SSF48208">
    <property type="entry name" value="Six-hairpin glycosidases"/>
    <property type="match status" value="1"/>
</dbReference>
<dbReference type="HOGENOM" id="CLU_037534_0_0_1"/>
<evidence type="ECO:0000313" key="3">
    <source>
        <dbReference type="Proteomes" id="UP000027195"/>
    </source>
</evidence>
<dbReference type="InterPro" id="IPR010905">
    <property type="entry name" value="Glyco_hydro_88"/>
</dbReference>
<dbReference type="InterPro" id="IPR012341">
    <property type="entry name" value="6hp_glycosidase-like_sf"/>
</dbReference>
<evidence type="ECO:0000313" key="2">
    <source>
        <dbReference type="EMBL" id="KDQ16545.1"/>
    </source>
</evidence>
<proteinExistence type="predicted"/>
<organism evidence="2 3">
    <name type="scientific">Botryobasidium botryosum (strain FD-172 SS1)</name>
    <dbReference type="NCBI Taxonomy" id="930990"/>
    <lineage>
        <taxon>Eukaryota</taxon>
        <taxon>Fungi</taxon>
        <taxon>Dikarya</taxon>
        <taxon>Basidiomycota</taxon>
        <taxon>Agaricomycotina</taxon>
        <taxon>Agaricomycetes</taxon>
        <taxon>Cantharellales</taxon>
        <taxon>Botryobasidiaceae</taxon>
        <taxon>Botryobasidium</taxon>
    </lineage>
</organism>
<protein>
    <recommendedName>
        <fullName evidence="4">Glycoside hydrolase family 105 protein</fullName>
    </recommendedName>
</protein>
<name>A0A067MPA3_BOTB1</name>
<dbReference type="EMBL" id="KL198027">
    <property type="protein sequence ID" value="KDQ16545.1"/>
    <property type="molecule type" value="Genomic_DNA"/>
</dbReference>
<keyword evidence="1" id="KW-0378">Hydrolase</keyword>
<dbReference type="Pfam" id="PF07470">
    <property type="entry name" value="Glyco_hydro_88"/>
    <property type="match status" value="1"/>
</dbReference>
<dbReference type="InParanoid" id="A0A067MPA3"/>
<evidence type="ECO:0008006" key="4">
    <source>
        <dbReference type="Google" id="ProtNLM"/>
    </source>
</evidence>
<keyword evidence="3" id="KW-1185">Reference proteome</keyword>
<dbReference type="Proteomes" id="UP000027195">
    <property type="component" value="Unassembled WGS sequence"/>
</dbReference>
<dbReference type="PANTHER" id="PTHR41814">
    <property type="entry name" value="EXPRESSED PROTEIN"/>
    <property type="match status" value="1"/>
</dbReference>
<accession>A0A067MPA3</accession>
<gene>
    <name evidence="2" type="ORF">BOTBODRAFT_144610</name>
</gene>
<evidence type="ECO:0000256" key="1">
    <source>
        <dbReference type="ARBA" id="ARBA00022801"/>
    </source>
</evidence>
<dbReference type="GO" id="GO:0005975">
    <property type="term" value="P:carbohydrate metabolic process"/>
    <property type="evidence" value="ECO:0007669"/>
    <property type="project" value="InterPro"/>
</dbReference>
<dbReference type="InterPro" id="IPR008928">
    <property type="entry name" value="6-hairpin_glycosidase_sf"/>
</dbReference>
<dbReference type="OrthoDB" id="4138492at2759"/>